<accession>A0A2C9D0L4</accession>
<evidence type="ECO:0000256" key="5">
    <source>
        <dbReference type="ARBA" id="ARBA00022898"/>
    </source>
</evidence>
<sequence length="391" mass="40600">MRYAPTDSPVFTLTTGPVDAYPAVLRGLAAPVLYDYDPAFQATYQRVCEKLQPIVKSETVPLLLQGEPILGLEAAAASAIGKDDVVLNLVSGVYAKGFEGWAARNGAKVLELAVPYDEVIDPADVAAMLKQHPEVTVVAACHHDTPSGTINPVGEIGAIVQAHGALFLVDAVSSFGGMAIDAASANADFFITGPNKCLGCPPALSILGLSRKAWAKMKATAEAPRASILSILDWEDAWKSSEPFPFTPSVAEINGLEAAIDLYVSEGPENVWARHALTAKACRAGMQAMGLALWPKSEGFASPTATAVRTPDGIDEAALRAEVRARYGVVLSSGRGETLGRLTRIGHMGPTAQPLYALVAVAAYGGALTALGHSVDIGTGTAAVLAAIDAS</sequence>
<dbReference type="EC" id="2.-.-.-" evidence="9"/>
<keyword evidence="3" id="KW-0032">Aminotransferase</keyword>
<comment type="cofactor">
    <cofactor evidence="1 7">
        <name>pyridoxal 5'-phosphate</name>
        <dbReference type="ChEBI" id="CHEBI:597326"/>
    </cofactor>
</comment>
<dbReference type="PANTHER" id="PTHR21152">
    <property type="entry name" value="AMINOTRANSFERASE CLASS V"/>
    <property type="match status" value="1"/>
</dbReference>
<evidence type="ECO:0000256" key="2">
    <source>
        <dbReference type="ARBA" id="ARBA00009236"/>
    </source>
</evidence>
<keyword evidence="4 9" id="KW-0808">Transferase</keyword>
<dbReference type="RefSeq" id="WP_099558635.1">
    <property type="nucleotide sequence ID" value="NZ_LT960614.1"/>
</dbReference>
<dbReference type="PANTHER" id="PTHR21152:SF24">
    <property type="entry name" value="ALANINE--GLYOXYLATE AMINOTRANSFERASE 1"/>
    <property type="match status" value="1"/>
</dbReference>
<evidence type="ECO:0000313" key="10">
    <source>
        <dbReference type="Proteomes" id="UP000223606"/>
    </source>
</evidence>
<dbReference type="EMBL" id="LT960614">
    <property type="protein sequence ID" value="SON53786.1"/>
    <property type="molecule type" value="Genomic_DNA"/>
</dbReference>
<feature type="binding site" evidence="6">
    <location>
        <position position="344"/>
    </location>
    <ligand>
        <name>substrate</name>
    </ligand>
</feature>
<dbReference type="InterPro" id="IPR015424">
    <property type="entry name" value="PyrdxlP-dep_Trfase"/>
</dbReference>
<dbReference type="GO" id="GO:0004760">
    <property type="term" value="F:L-serine-pyruvate transaminase activity"/>
    <property type="evidence" value="ECO:0007669"/>
    <property type="project" value="TreeGrafter"/>
</dbReference>
<dbReference type="AlphaFoldDB" id="A0A2C9D0L4"/>
<dbReference type="KEGG" id="hdi:HDIA_0245"/>
<evidence type="ECO:0000256" key="7">
    <source>
        <dbReference type="PIRSR" id="PIRSR000524-50"/>
    </source>
</evidence>
<dbReference type="Proteomes" id="UP000223606">
    <property type="component" value="Chromosome 1"/>
</dbReference>
<dbReference type="InterPro" id="IPR024169">
    <property type="entry name" value="SP_NH2Trfase/AEP_transaminase"/>
</dbReference>
<feature type="domain" description="Aminotransferase class V" evidence="8">
    <location>
        <begin position="101"/>
        <end position="335"/>
    </location>
</feature>
<dbReference type="InterPro" id="IPR000192">
    <property type="entry name" value="Aminotrans_V_dom"/>
</dbReference>
<evidence type="ECO:0000259" key="8">
    <source>
        <dbReference type="Pfam" id="PF00266"/>
    </source>
</evidence>
<dbReference type="Gene3D" id="3.40.640.10">
    <property type="entry name" value="Type I PLP-dependent aspartate aminotransferase-like (Major domain)"/>
    <property type="match status" value="1"/>
</dbReference>
<reference evidence="10" key="1">
    <citation type="submission" date="2017-09" db="EMBL/GenBank/DDBJ databases">
        <title>Genome sequence of Nannocystis excedens DSM 71.</title>
        <authorList>
            <person name="Blom J."/>
        </authorList>
    </citation>
    <scope>NUCLEOTIDE SEQUENCE [LARGE SCALE GENOMIC DNA]</scope>
    <source>
        <strain evidence="10">type strain: E19</strain>
    </source>
</reference>
<evidence type="ECO:0000256" key="4">
    <source>
        <dbReference type="ARBA" id="ARBA00022679"/>
    </source>
</evidence>
<evidence type="ECO:0000256" key="1">
    <source>
        <dbReference type="ARBA" id="ARBA00001933"/>
    </source>
</evidence>
<dbReference type="GO" id="GO:0008453">
    <property type="term" value="F:alanine-glyoxylate transaminase activity"/>
    <property type="evidence" value="ECO:0007669"/>
    <property type="project" value="TreeGrafter"/>
</dbReference>
<proteinExistence type="inferred from homology"/>
<keyword evidence="5 7" id="KW-0663">Pyridoxal phosphate</keyword>
<evidence type="ECO:0000313" key="9">
    <source>
        <dbReference type="EMBL" id="SON53786.1"/>
    </source>
</evidence>
<organism evidence="9 10">
    <name type="scientific">Hartmannibacter diazotrophicus</name>
    <dbReference type="NCBI Taxonomy" id="1482074"/>
    <lineage>
        <taxon>Bacteria</taxon>
        <taxon>Pseudomonadati</taxon>
        <taxon>Pseudomonadota</taxon>
        <taxon>Alphaproteobacteria</taxon>
        <taxon>Hyphomicrobiales</taxon>
        <taxon>Pleomorphomonadaceae</taxon>
        <taxon>Hartmannibacter</taxon>
    </lineage>
</organism>
<dbReference type="NCBIfam" id="NF046070">
    <property type="entry name" value="PyrdoxPyrvTramin"/>
    <property type="match status" value="1"/>
</dbReference>
<keyword evidence="10" id="KW-1185">Reference proteome</keyword>
<dbReference type="OrthoDB" id="389074at2"/>
<comment type="similarity">
    <text evidence="2">Belongs to the class-V pyridoxal-phosphate-dependent aminotransferase family.</text>
</comment>
<dbReference type="Pfam" id="PF00266">
    <property type="entry name" value="Aminotran_5"/>
    <property type="match status" value="1"/>
</dbReference>
<gene>
    <name evidence="9" type="primary">pucG_1</name>
    <name evidence="9" type="ORF">HDIA_0245</name>
</gene>
<dbReference type="GO" id="GO:0019265">
    <property type="term" value="P:glycine biosynthetic process, by transamination of glyoxylate"/>
    <property type="evidence" value="ECO:0007669"/>
    <property type="project" value="TreeGrafter"/>
</dbReference>
<dbReference type="InterPro" id="IPR015422">
    <property type="entry name" value="PyrdxlP-dep_Trfase_small"/>
</dbReference>
<dbReference type="PIRSF" id="PIRSF000524">
    <property type="entry name" value="SPT"/>
    <property type="match status" value="1"/>
</dbReference>
<dbReference type="Gene3D" id="3.90.1150.10">
    <property type="entry name" value="Aspartate Aminotransferase, domain 1"/>
    <property type="match status" value="1"/>
</dbReference>
<dbReference type="InterPro" id="IPR015421">
    <property type="entry name" value="PyrdxlP-dep_Trfase_major"/>
</dbReference>
<evidence type="ECO:0000256" key="6">
    <source>
        <dbReference type="PIRSR" id="PIRSR000524-1"/>
    </source>
</evidence>
<dbReference type="FunFam" id="3.90.1150.10:FF:000031">
    <property type="entry name" value="Serine--glyoxylate aminotransferase"/>
    <property type="match status" value="1"/>
</dbReference>
<evidence type="ECO:0000256" key="3">
    <source>
        <dbReference type="ARBA" id="ARBA00022576"/>
    </source>
</evidence>
<dbReference type="SUPFAM" id="SSF53383">
    <property type="entry name" value="PLP-dependent transferases"/>
    <property type="match status" value="1"/>
</dbReference>
<feature type="modified residue" description="N6-(pyridoxal phosphate)lysine" evidence="7">
    <location>
        <position position="196"/>
    </location>
</feature>
<protein>
    <submittedName>
        <fullName evidence="9">Purine catabolism protein PucG</fullName>
        <ecNumber evidence="9">2.-.-.-</ecNumber>
    </submittedName>
</protein>
<name>A0A2C9D0L4_9HYPH</name>